<evidence type="ECO:0000259" key="4">
    <source>
        <dbReference type="PROSITE" id="PS50837"/>
    </source>
</evidence>
<dbReference type="Pfam" id="PF00023">
    <property type="entry name" value="Ank"/>
    <property type="match status" value="1"/>
</dbReference>
<comment type="caution">
    <text evidence="5">The sequence shown here is derived from an EMBL/GenBank/DDBJ whole genome shotgun (WGS) entry which is preliminary data.</text>
</comment>
<dbReference type="InterPro" id="IPR007111">
    <property type="entry name" value="NACHT_NTPase"/>
</dbReference>
<dbReference type="EMBL" id="JAXLQG010000005">
    <property type="protein sequence ID" value="KAK5540119.1"/>
    <property type="molecule type" value="Genomic_DNA"/>
</dbReference>
<evidence type="ECO:0000256" key="3">
    <source>
        <dbReference type="SAM" id="Coils"/>
    </source>
</evidence>
<sequence>MGDPLSVAASVAGLLSVALQSTEYLYKYYTVCRDQHRDLVKVADQLGGLRESLQIIDDHVRTRTWRVTEESIIRSIERSITRSEDAINALQAEVGKFKKEPADDWRKKAVVVGRRAAYPFKRSTLEDLGDDVSVFRNNLSIALDALQLKEHKNTQSDIEEVNAIVKNLRVRNVSADLLQWLRAPDATVNFNIAVAKRHPSTGNWLVQGPAYTAWLQQDNSFLWLYGFAGCGKSVLCSTAIQHAFRRRQSSAEVAVAFFFFDFRDESKQDASAALRALLLQLCTQIPGLQADLARLRDSYNHGTPPVPVLLEYLRQAVVRCRQIYILLDALDESPADVSRAEVLRVIDSIRQWQLPGLHLLVTSRDVPDIRDHLQISTLKQGVEHISLKNDSVQQDISRFVAFQLDHDLQLQRWGVHQEKIKSYLIQHAGGVFRWVECQLRPLRLCPRSERRLDICLRALPKSLDETYERILCSIESREEAQQLLSLLCFAPQPLSVGEVTEALAVDIDDLECYDPMRRFTGGADDVLRICPGLIELSLRADGVQEIRIEHFSVQEYLQSDRIRTGRAADFALLGPPQHGRISKACLLYLKHDEFLQQKLSPDLVRQYAFARYAAEHWYYHYRQADSQFARQLSEMAGTFLTTRCTKERWIRLHNPEEPWSTDVRYHEFAENNPSATYYASLLGLDEVLMFVVSKSAADVNARGGKYGNALQAALICGHESVVQILLDKGALDAGGEYGNALYAASMLGHKKVVQMLLDKGADVEFVSALGGHSKYSNALSAALKCGHEKVVQILLDKGAVDINTPGGEYTSALYTASARGYKEVVQILLDKGGVDINIPRGETSALYAASTNGHVEIVQILLDKCAVDVNAPGVEYGNALCAASARGHVDVVRILLDTGVIDVNALGGEHGNALCTASGHGHVDVVQMLLDKGADVNAPGGEYGNALLQMLLEKGAVDVNAQGGRYGNALYAASAKGHEEVVQLLLDKGAVDVNAPGGE</sequence>
<evidence type="ECO:0000313" key="5">
    <source>
        <dbReference type="EMBL" id="KAK5540119.1"/>
    </source>
</evidence>
<proteinExistence type="predicted"/>
<dbReference type="PROSITE" id="PS50297">
    <property type="entry name" value="ANK_REP_REGION"/>
    <property type="match status" value="2"/>
</dbReference>
<accession>A0AAV9QBX4</accession>
<dbReference type="InterPro" id="IPR031348">
    <property type="entry name" value="PigL_N"/>
</dbReference>
<dbReference type="Pfam" id="PF24883">
    <property type="entry name" value="NPHP3_N"/>
    <property type="match status" value="1"/>
</dbReference>
<dbReference type="PANTHER" id="PTHR10039">
    <property type="entry name" value="AMELOGENIN"/>
    <property type="match status" value="1"/>
</dbReference>
<dbReference type="Pfam" id="PF17111">
    <property type="entry name" value="PigL_N"/>
    <property type="match status" value="1"/>
</dbReference>
<feature type="repeat" description="ANK" evidence="2">
    <location>
        <begin position="736"/>
        <end position="768"/>
    </location>
</feature>
<dbReference type="InterPro" id="IPR056884">
    <property type="entry name" value="NPHP3-like_N"/>
</dbReference>
<dbReference type="PROSITE" id="PS50088">
    <property type="entry name" value="ANK_REPEAT"/>
    <property type="match status" value="2"/>
</dbReference>
<dbReference type="InterPro" id="IPR036770">
    <property type="entry name" value="Ankyrin_rpt-contain_sf"/>
</dbReference>
<dbReference type="PROSITE" id="PS50837">
    <property type="entry name" value="NACHT"/>
    <property type="match status" value="1"/>
</dbReference>
<keyword evidence="1" id="KW-0677">Repeat</keyword>
<keyword evidence="3" id="KW-0175">Coiled coil</keyword>
<dbReference type="SUPFAM" id="SSF52540">
    <property type="entry name" value="P-loop containing nucleoside triphosphate hydrolases"/>
    <property type="match status" value="1"/>
</dbReference>
<dbReference type="SMART" id="SM00248">
    <property type="entry name" value="ANK"/>
    <property type="match status" value="9"/>
</dbReference>
<dbReference type="Gene3D" id="1.25.40.20">
    <property type="entry name" value="Ankyrin repeat-containing domain"/>
    <property type="match status" value="4"/>
</dbReference>
<feature type="coiled-coil region" evidence="3">
    <location>
        <begin position="73"/>
        <end position="100"/>
    </location>
</feature>
<feature type="domain" description="NACHT" evidence="4">
    <location>
        <begin position="220"/>
        <end position="364"/>
    </location>
</feature>
<dbReference type="InterPro" id="IPR054471">
    <property type="entry name" value="GPIID_WHD"/>
</dbReference>
<dbReference type="Gene3D" id="3.40.50.300">
    <property type="entry name" value="P-loop containing nucleotide triphosphate hydrolases"/>
    <property type="match status" value="1"/>
</dbReference>
<protein>
    <recommendedName>
        <fullName evidence="4">NACHT domain-containing protein</fullName>
    </recommendedName>
</protein>
<reference evidence="5 6" key="1">
    <citation type="submission" date="2023-06" db="EMBL/GenBank/DDBJ databases">
        <title>Black Yeasts Isolated from many extreme environments.</title>
        <authorList>
            <person name="Coleine C."/>
            <person name="Stajich J.E."/>
            <person name="Selbmann L."/>
        </authorList>
    </citation>
    <scope>NUCLEOTIDE SEQUENCE [LARGE SCALE GENOMIC DNA]</scope>
    <source>
        <strain evidence="5 6">CCFEE 5887</strain>
    </source>
</reference>
<name>A0AAV9QBX4_9PEZI</name>
<evidence type="ECO:0000313" key="6">
    <source>
        <dbReference type="Proteomes" id="UP001345827"/>
    </source>
</evidence>
<gene>
    <name evidence="5" type="ORF">LTR25_003824</name>
</gene>
<dbReference type="Pfam" id="PF22939">
    <property type="entry name" value="WHD_GPIID"/>
    <property type="match status" value="1"/>
</dbReference>
<evidence type="ECO:0000256" key="2">
    <source>
        <dbReference type="PROSITE-ProRule" id="PRU00023"/>
    </source>
</evidence>
<dbReference type="Proteomes" id="UP001345827">
    <property type="component" value="Unassembled WGS sequence"/>
</dbReference>
<dbReference type="PANTHER" id="PTHR10039:SF16">
    <property type="entry name" value="GPI INOSITOL-DEACYLASE"/>
    <property type="match status" value="1"/>
</dbReference>
<dbReference type="InterPro" id="IPR002110">
    <property type="entry name" value="Ankyrin_rpt"/>
</dbReference>
<dbReference type="AlphaFoldDB" id="A0AAV9QBX4"/>
<organism evidence="5 6">
    <name type="scientific">Vermiconidia calcicola</name>
    <dbReference type="NCBI Taxonomy" id="1690605"/>
    <lineage>
        <taxon>Eukaryota</taxon>
        <taxon>Fungi</taxon>
        <taxon>Dikarya</taxon>
        <taxon>Ascomycota</taxon>
        <taxon>Pezizomycotina</taxon>
        <taxon>Dothideomycetes</taxon>
        <taxon>Dothideomycetidae</taxon>
        <taxon>Mycosphaerellales</taxon>
        <taxon>Extremaceae</taxon>
        <taxon>Vermiconidia</taxon>
    </lineage>
</organism>
<dbReference type="Pfam" id="PF12796">
    <property type="entry name" value="Ank_2"/>
    <property type="match status" value="3"/>
</dbReference>
<feature type="repeat" description="ANK" evidence="2">
    <location>
        <begin position="909"/>
        <end position="941"/>
    </location>
</feature>
<keyword evidence="6" id="KW-1185">Reference proteome</keyword>
<evidence type="ECO:0000256" key="1">
    <source>
        <dbReference type="ARBA" id="ARBA00022737"/>
    </source>
</evidence>
<dbReference type="SUPFAM" id="SSF48403">
    <property type="entry name" value="Ankyrin repeat"/>
    <property type="match status" value="1"/>
</dbReference>
<keyword evidence="2" id="KW-0040">ANK repeat</keyword>
<dbReference type="InterPro" id="IPR027417">
    <property type="entry name" value="P-loop_NTPase"/>
</dbReference>